<reference evidence="2 3" key="1">
    <citation type="journal article" date="2012" name="J. Bacteriol.">
        <title>Draft Genome Sequence of Sinorhizobium meliloti CCNWSX0020, a Nitrogen-Fixing Symbiont with Copper Tolerance Capability Isolated from Lead-Zinc Mine Tailings.</title>
        <authorList>
            <person name="Li Z."/>
            <person name="Ma Z."/>
            <person name="Hao X."/>
            <person name="Wei G."/>
        </authorList>
    </citation>
    <scope>NUCLEOTIDE SEQUENCE [LARGE SCALE GENOMIC DNA]</scope>
    <source>
        <strain evidence="2 3">CCNWSX0020</strain>
    </source>
</reference>
<dbReference type="PATRIC" id="fig|1107881.3.peg.2311"/>
<accession>H0FYK0</accession>
<dbReference type="CDD" id="cd00371">
    <property type="entry name" value="HMA"/>
    <property type="match status" value="1"/>
</dbReference>
<feature type="domain" description="HMA" evidence="1">
    <location>
        <begin position="46"/>
        <end position="91"/>
    </location>
</feature>
<dbReference type="InterPro" id="IPR036163">
    <property type="entry name" value="HMA_dom_sf"/>
</dbReference>
<dbReference type="GO" id="GO:0046872">
    <property type="term" value="F:metal ion binding"/>
    <property type="evidence" value="ECO:0007669"/>
    <property type="project" value="InterPro"/>
</dbReference>
<dbReference type="Proteomes" id="UP000004038">
    <property type="component" value="Unassembled WGS sequence"/>
</dbReference>
<organism evidence="2 3">
    <name type="scientific">Sinorhizobium meliloti CCNWSX0020</name>
    <dbReference type="NCBI Taxonomy" id="1107881"/>
    <lineage>
        <taxon>Bacteria</taxon>
        <taxon>Pseudomonadati</taxon>
        <taxon>Pseudomonadota</taxon>
        <taxon>Alphaproteobacteria</taxon>
        <taxon>Hyphomicrobiales</taxon>
        <taxon>Rhizobiaceae</taxon>
        <taxon>Sinorhizobium/Ensifer group</taxon>
        <taxon>Sinorhizobium</taxon>
    </lineage>
</organism>
<dbReference type="Gene3D" id="3.30.70.100">
    <property type="match status" value="1"/>
</dbReference>
<dbReference type="EMBL" id="AGVV01000017">
    <property type="protein sequence ID" value="EHK77877.1"/>
    <property type="molecule type" value="Genomic_DNA"/>
</dbReference>
<sequence>MPASWLLHGATAGIGADPGERAAASENKNGCSLDPDIVGRCMLWRCASAVEKAVKSVDPHAKVTVDLLAKTASIESDIGLAAFVAAIEDAG</sequence>
<gene>
    <name evidence="2" type="ORF">SM0020_11420</name>
</gene>
<dbReference type="SUPFAM" id="SSF55008">
    <property type="entry name" value="HMA, heavy metal-associated domain"/>
    <property type="match status" value="1"/>
</dbReference>
<protein>
    <submittedName>
        <fullName evidence="2">Heavy metal binding protein</fullName>
    </submittedName>
</protein>
<evidence type="ECO:0000313" key="2">
    <source>
        <dbReference type="EMBL" id="EHK77877.1"/>
    </source>
</evidence>
<evidence type="ECO:0000313" key="3">
    <source>
        <dbReference type="Proteomes" id="UP000004038"/>
    </source>
</evidence>
<name>H0FYK0_RHIML</name>
<dbReference type="InterPro" id="IPR006121">
    <property type="entry name" value="HMA_dom"/>
</dbReference>
<dbReference type="AlphaFoldDB" id="H0FYK0"/>
<evidence type="ECO:0000259" key="1">
    <source>
        <dbReference type="Pfam" id="PF00403"/>
    </source>
</evidence>
<dbReference type="Pfam" id="PF00403">
    <property type="entry name" value="HMA"/>
    <property type="match status" value="1"/>
</dbReference>
<proteinExistence type="predicted"/>